<evidence type="ECO:0000259" key="9">
    <source>
        <dbReference type="PROSITE" id="PS50113"/>
    </source>
</evidence>
<dbReference type="PROSITE" id="PS50113">
    <property type="entry name" value="PAC"/>
    <property type="match status" value="1"/>
</dbReference>
<feature type="region of interest" description="Disordered" evidence="7">
    <location>
        <begin position="177"/>
        <end position="197"/>
    </location>
</feature>
<dbReference type="SMART" id="SM00091">
    <property type="entry name" value="PAS"/>
    <property type="match status" value="2"/>
</dbReference>
<gene>
    <name evidence="10" type="ORF">LQV63_07115</name>
</gene>
<feature type="coiled-coil region" evidence="6">
    <location>
        <begin position="114"/>
        <end position="142"/>
    </location>
</feature>
<evidence type="ECO:0000256" key="7">
    <source>
        <dbReference type="SAM" id="MobiDB-lite"/>
    </source>
</evidence>
<comment type="caution">
    <text evidence="10">The sequence shown here is derived from an EMBL/GenBank/DDBJ whole genome shotgun (WGS) entry which is preliminary data.</text>
</comment>
<evidence type="ECO:0000259" key="8">
    <source>
        <dbReference type="PROSITE" id="PS50112"/>
    </source>
</evidence>
<dbReference type="RefSeq" id="WP_267933921.1">
    <property type="nucleotide sequence ID" value="NZ_JAJNBZ010000003.1"/>
</dbReference>
<dbReference type="InterPro" id="IPR013767">
    <property type="entry name" value="PAS_fold"/>
</dbReference>
<protein>
    <recommendedName>
        <fullName evidence="2">histidine kinase</fullName>
        <ecNumber evidence="2">2.7.13.3</ecNumber>
    </recommendedName>
</protein>
<dbReference type="SMART" id="SM00086">
    <property type="entry name" value="PAC"/>
    <property type="match status" value="1"/>
</dbReference>
<sequence>MFDFAFNNASIGMAIVSLEGCFIQVNRALCDMVGYNERELLSMNFQSITHQDDLEENLEYVNQLLNQKIEAYHMEKRYIHRLGQTVWCMVIASVVYNEKGEPVFLFSQFHDITAKKLTEIVQKQTEDVLREKEESFRNLLEELPLAVLITQSGVCQYVNRAALNLIGAESAEDVLGTSTNDIVDPSNHDKLEERRRK</sequence>
<dbReference type="NCBIfam" id="TIGR00229">
    <property type="entry name" value="sensory_box"/>
    <property type="match status" value="2"/>
</dbReference>
<feature type="compositionally biased region" description="Basic and acidic residues" evidence="7">
    <location>
        <begin position="186"/>
        <end position="197"/>
    </location>
</feature>
<dbReference type="Pfam" id="PF00989">
    <property type="entry name" value="PAS"/>
    <property type="match status" value="1"/>
</dbReference>
<proteinExistence type="predicted"/>
<dbReference type="Proteomes" id="UP001199916">
    <property type="component" value="Unassembled WGS sequence"/>
</dbReference>
<evidence type="ECO:0000256" key="4">
    <source>
        <dbReference type="ARBA" id="ARBA00022679"/>
    </source>
</evidence>
<name>A0ABS8YAU9_9BACL</name>
<evidence type="ECO:0000256" key="1">
    <source>
        <dbReference type="ARBA" id="ARBA00000085"/>
    </source>
</evidence>
<evidence type="ECO:0000256" key="3">
    <source>
        <dbReference type="ARBA" id="ARBA00022553"/>
    </source>
</evidence>
<evidence type="ECO:0000313" key="10">
    <source>
        <dbReference type="EMBL" id="MCE5169078.1"/>
    </source>
</evidence>
<dbReference type="InterPro" id="IPR000700">
    <property type="entry name" value="PAS-assoc_C"/>
</dbReference>
<keyword evidence="4" id="KW-0808">Transferase</keyword>
<evidence type="ECO:0000313" key="11">
    <source>
        <dbReference type="Proteomes" id="UP001199916"/>
    </source>
</evidence>
<dbReference type="InterPro" id="IPR013655">
    <property type="entry name" value="PAS_fold_3"/>
</dbReference>
<organism evidence="10 11">
    <name type="scientific">Paenibacillus profundus</name>
    <dbReference type="NCBI Taxonomy" id="1173085"/>
    <lineage>
        <taxon>Bacteria</taxon>
        <taxon>Bacillati</taxon>
        <taxon>Bacillota</taxon>
        <taxon>Bacilli</taxon>
        <taxon>Bacillales</taxon>
        <taxon>Paenibacillaceae</taxon>
        <taxon>Paenibacillus</taxon>
    </lineage>
</organism>
<dbReference type="Pfam" id="PF08447">
    <property type="entry name" value="PAS_3"/>
    <property type="match status" value="1"/>
</dbReference>
<dbReference type="InterPro" id="IPR001610">
    <property type="entry name" value="PAC"/>
</dbReference>
<comment type="catalytic activity">
    <reaction evidence="1">
        <text>ATP + protein L-histidine = ADP + protein N-phospho-L-histidine.</text>
        <dbReference type="EC" id="2.7.13.3"/>
    </reaction>
</comment>
<dbReference type="PANTHER" id="PTHR43304">
    <property type="entry name" value="PHYTOCHROME-LIKE PROTEIN CPH1"/>
    <property type="match status" value="1"/>
</dbReference>
<dbReference type="InterPro" id="IPR052162">
    <property type="entry name" value="Sensor_kinase/Photoreceptor"/>
</dbReference>
<feature type="domain" description="PAS" evidence="8">
    <location>
        <begin position="1"/>
        <end position="68"/>
    </location>
</feature>
<reference evidence="10 11" key="1">
    <citation type="submission" date="2021-11" db="EMBL/GenBank/DDBJ databases">
        <title>Draft genome sequence of Paenibacillus profundus YoMME, a new Gram-positive bacteria with exoelectrogenic properties.</title>
        <authorList>
            <person name="Hubenova Y."/>
            <person name="Hubenova E."/>
            <person name="Manasiev Y."/>
            <person name="Peykov S."/>
            <person name="Mitov M."/>
        </authorList>
    </citation>
    <scope>NUCLEOTIDE SEQUENCE [LARGE SCALE GENOMIC DNA]</scope>
    <source>
        <strain evidence="10 11">YoMME</strain>
    </source>
</reference>
<feature type="domain" description="PAC" evidence="9">
    <location>
        <begin position="72"/>
        <end position="124"/>
    </location>
</feature>
<dbReference type="CDD" id="cd00130">
    <property type="entry name" value="PAS"/>
    <property type="match status" value="1"/>
</dbReference>
<evidence type="ECO:0000256" key="5">
    <source>
        <dbReference type="ARBA" id="ARBA00022777"/>
    </source>
</evidence>
<keyword evidence="3" id="KW-0597">Phosphoprotein</keyword>
<dbReference type="Gene3D" id="3.30.450.20">
    <property type="entry name" value="PAS domain"/>
    <property type="match status" value="2"/>
</dbReference>
<dbReference type="EMBL" id="JAJNBZ010000003">
    <property type="protein sequence ID" value="MCE5169078.1"/>
    <property type="molecule type" value="Genomic_DNA"/>
</dbReference>
<evidence type="ECO:0000256" key="6">
    <source>
        <dbReference type="SAM" id="Coils"/>
    </source>
</evidence>
<dbReference type="PROSITE" id="PS50112">
    <property type="entry name" value="PAS"/>
    <property type="match status" value="2"/>
</dbReference>
<keyword evidence="11" id="KW-1185">Reference proteome</keyword>
<dbReference type="PANTHER" id="PTHR43304:SF1">
    <property type="entry name" value="PAC DOMAIN-CONTAINING PROTEIN"/>
    <property type="match status" value="1"/>
</dbReference>
<dbReference type="SUPFAM" id="SSF55785">
    <property type="entry name" value="PYP-like sensor domain (PAS domain)"/>
    <property type="match status" value="2"/>
</dbReference>
<dbReference type="InterPro" id="IPR035965">
    <property type="entry name" value="PAS-like_dom_sf"/>
</dbReference>
<accession>A0ABS8YAU9</accession>
<keyword evidence="5" id="KW-0418">Kinase</keyword>
<feature type="domain" description="PAS" evidence="8">
    <location>
        <begin position="132"/>
        <end position="197"/>
    </location>
</feature>
<keyword evidence="6" id="KW-0175">Coiled coil</keyword>
<evidence type="ECO:0000256" key="2">
    <source>
        <dbReference type="ARBA" id="ARBA00012438"/>
    </source>
</evidence>
<dbReference type="InterPro" id="IPR000014">
    <property type="entry name" value="PAS"/>
</dbReference>
<dbReference type="EC" id="2.7.13.3" evidence="2"/>